<accession>A0ABX3A137</accession>
<dbReference type="EMBL" id="MDTU01000003">
    <property type="protein sequence ID" value="ODN41391.1"/>
    <property type="molecule type" value="Genomic_DNA"/>
</dbReference>
<gene>
    <name evidence="2" type="ORF">BGC07_16620</name>
</gene>
<reference evidence="2 3" key="1">
    <citation type="submission" date="2016-08" db="EMBL/GenBank/DDBJ databases">
        <title>Draft genome sequence of Candidatus Piscirickettsia litoralis, from seawater.</title>
        <authorList>
            <person name="Wan X."/>
            <person name="Lee A.J."/>
            <person name="Hou S."/>
            <person name="Donachie S.P."/>
        </authorList>
    </citation>
    <scope>NUCLEOTIDE SEQUENCE [LARGE SCALE GENOMIC DNA]</scope>
    <source>
        <strain evidence="2 3">Y2</strain>
    </source>
</reference>
<feature type="signal peptide" evidence="1">
    <location>
        <begin position="1"/>
        <end position="29"/>
    </location>
</feature>
<evidence type="ECO:0000313" key="3">
    <source>
        <dbReference type="Proteomes" id="UP000094329"/>
    </source>
</evidence>
<dbReference type="RefSeq" id="WP_069314184.1">
    <property type="nucleotide sequence ID" value="NZ_MDTU01000003.1"/>
</dbReference>
<proteinExistence type="predicted"/>
<evidence type="ECO:0000313" key="2">
    <source>
        <dbReference type="EMBL" id="ODN41391.1"/>
    </source>
</evidence>
<evidence type="ECO:0000256" key="1">
    <source>
        <dbReference type="SAM" id="SignalP"/>
    </source>
</evidence>
<dbReference type="NCBIfam" id="NF011458">
    <property type="entry name" value="PRK14876.1"/>
    <property type="match status" value="1"/>
</dbReference>
<protein>
    <recommendedName>
        <fullName evidence="4">Conjugal transfer protein TraN</fullName>
    </recommendedName>
</protein>
<dbReference type="InterPro" id="IPR014121">
    <property type="entry name" value="TraN_Ftype"/>
</dbReference>
<organism evidence="2 3">
    <name type="scientific">Piscirickettsia litoralis</name>
    <dbReference type="NCBI Taxonomy" id="1891921"/>
    <lineage>
        <taxon>Bacteria</taxon>
        <taxon>Pseudomonadati</taxon>
        <taxon>Pseudomonadota</taxon>
        <taxon>Gammaproteobacteria</taxon>
        <taxon>Thiotrichales</taxon>
        <taxon>Piscirickettsiaceae</taxon>
        <taxon>Piscirickettsia</taxon>
    </lineage>
</organism>
<keyword evidence="1" id="KW-0732">Signal</keyword>
<evidence type="ECO:0008006" key="4">
    <source>
        <dbReference type="Google" id="ProtNLM"/>
    </source>
</evidence>
<feature type="chain" id="PRO_5046050734" description="Conjugal transfer protein TraN" evidence="1">
    <location>
        <begin position="30"/>
        <end position="912"/>
    </location>
</feature>
<sequence length="912" mass="100941">MFFEKRIKKIIASTLVVSMSVFSINSAFANFTLKGDNSDFEKTAKEAQDLGHQWGKQLGAQQQKSTNNNGEIVWGDQKNQMKINIKDLFPGTSHVSKEDMDYYFPDGKAPDVNAMQNAANSSSAMDELGKQAKTSLYGDSKSGHPSMMGQVYDVAEKTFSDKSRPDLSKDPMFQQQKNIFDNIDLIDAGFTDCKKDTEIIKIKEKKHLPDYKQCTQINDRSGSCVVNHTYSASIIEHYNGPFNYSPCGKGCMLLWIGRVGDNYWGGNCSIYQEETKVRVTNPDAITSATLEYAKWDDYMQVWVGKDGMENKVWNGPNDNFPPETPGACELSTSWERGLNVDVTDAFKKNVDPGEIVNFKVRVSVTGGGEGYARIRIHFDPKKVVQRDEWTPESCVDAAQGIYDGFAKGTVKCIQNPADKDGCTVMNGLKVCNPYFKTPPLKGIPPLCTKVQVDADYKQNSVDALKSIYAYDSCDQYKDKCGFINSKCVDGSKGKSGLCYMFTDTYDCGKDVEVENKKKKFVYKCPGAVECLGGECVDNTAGKSQDFAKAAALLHVAEFMTQDMKCVKPDATQDVTCKVFSGKAGSCHSGKAAQDCCEAPEGISLSDYITLIMAAPKLDTGIMSLGDTNIIKSAYSALRNPIVNSWTEAVKPFSNFVDNISGAYEKLTQPIEDFVKEIMKEFEDKLKQIFYDMFKKQATEAGAQAGASEASGTAAKSMATGAATWLATAMTIYQIYVITMLIYKQFIIGACTKDEYQMNAQRELKNCHYIGSYCGKKVPGLGCIKTIKAYCCYNSPLSRIIQEQVRPQLGMSFGAAEHPSCDGIPLNRLNEIDWSKVDLSEWQAILKVTGHYPKDASDLNIDKLTGKGSTLNINGDRKNAIERTKQRIDGLDIDKLRRKMTKNIIPDIGEPTQ</sequence>
<name>A0ABX3A137_9GAMM</name>
<keyword evidence="3" id="KW-1185">Reference proteome</keyword>
<dbReference type="Pfam" id="PF06986">
    <property type="entry name" value="F_T4SS_TraN"/>
    <property type="match status" value="2"/>
</dbReference>
<comment type="caution">
    <text evidence="2">The sequence shown here is derived from an EMBL/GenBank/DDBJ whole genome shotgun (WGS) entry which is preliminary data.</text>
</comment>
<dbReference type="Proteomes" id="UP000094329">
    <property type="component" value="Unassembled WGS sequence"/>
</dbReference>